<dbReference type="SUPFAM" id="SSF53822">
    <property type="entry name" value="Periplasmic binding protein-like I"/>
    <property type="match status" value="1"/>
</dbReference>
<evidence type="ECO:0000313" key="6">
    <source>
        <dbReference type="EMBL" id="HIQ78874.1"/>
    </source>
</evidence>
<reference evidence="6" key="2">
    <citation type="journal article" date="2021" name="PeerJ">
        <title>Extensive microbial diversity within the chicken gut microbiome revealed by metagenomics and culture.</title>
        <authorList>
            <person name="Gilroy R."/>
            <person name="Ravi A."/>
            <person name="Getino M."/>
            <person name="Pursley I."/>
            <person name="Horton D.L."/>
            <person name="Alikhan N.F."/>
            <person name="Baker D."/>
            <person name="Gharbi K."/>
            <person name="Hall N."/>
            <person name="Watson M."/>
            <person name="Adriaenssens E.M."/>
            <person name="Foster-Nyarko E."/>
            <person name="Jarju S."/>
            <person name="Secka A."/>
            <person name="Antonio M."/>
            <person name="Oren A."/>
            <person name="Chaudhuri R.R."/>
            <person name="La Ragione R."/>
            <person name="Hildebrand F."/>
            <person name="Pallen M.J."/>
        </authorList>
    </citation>
    <scope>NUCLEOTIDE SEQUENCE</scope>
    <source>
        <strain evidence="6">ChiBcolR7-354</strain>
    </source>
</reference>
<dbReference type="Pfam" id="PF13377">
    <property type="entry name" value="Peripla_BP_3"/>
    <property type="match status" value="1"/>
</dbReference>
<keyword evidence="3" id="KW-0804">Transcription</keyword>
<organism evidence="6 7">
    <name type="scientific">Candidatus Scatomorpha intestinavium</name>
    <dbReference type="NCBI Taxonomy" id="2840922"/>
    <lineage>
        <taxon>Bacteria</taxon>
        <taxon>Bacillati</taxon>
        <taxon>Bacillota</taxon>
        <taxon>Clostridia</taxon>
        <taxon>Eubacteriales</taxon>
        <taxon>Candidatus Scatomorpha</taxon>
    </lineage>
</organism>
<dbReference type="Gene3D" id="3.40.50.2300">
    <property type="match status" value="2"/>
</dbReference>
<evidence type="ECO:0000313" key="7">
    <source>
        <dbReference type="Proteomes" id="UP000824262"/>
    </source>
</evidence>
<dbReference type="PROSITE" id="PS00356">
    <property type="entry name" value="HTH_LACI_1"/>
    <property type="match status" value="1"/>
</dbReference>
<dbReference type="Proteomes" id="UP000824262">
    <property type="component" value="Unassembled WGS sequence"/>
</dbReference>
<dbReference type="PANTHER" id="PTHR30146">
    <property type="entry name" value="LACI-RELATED TRANSCRIPTIONAL REPRESSOR"/>
    <property type="match status" value="1"/>
</dbReference>
<keyword evidence="2 6" id="KW-0238">DNA-binding</keyword>
<reference evidence="6" key="1">
    <citation type="submission" date="2020-10" db="EMBL/GenBank/DDBJ databases">
        <authorList>
            <person name="Gilroy R."/>
        </authorList>
    </citation>
    <scope>NUCLEOTIDE SEQUENCE</scope>
    <source>
        <strain evidence="6">ChiBcolR7-354</strain>
    </source>
</reference>
<protein>
    <submittedName>
        <fullName evidence="6">LacI family DNA-binding transcriptional regulator</fullName>
    </submittedName>
</protein>
<dbReference type="GO" id="GO:0000976">
    <property type="term" value="F:transcription cis-regulatory region binding"/>
    <property type="evidence" value="ECO:0007669"/>
    <property type="project" value="TreeGrafter"/>
</dbReference>
<dbReference type="CDD" id="cd01392">
    <property type="entry name" value="HTH_LacI"/>
    <property type="match status" value="1"/>
</dbReference>
<dbReference type="InterPro" id="IPR028082">
    <property type="entry name" value="Peripla_BP_I"/>
</dbReference>
<dbReference type="SMART" id="SM00354">
    <property type="entry name" value="HTH_LACI"/>
    <property type="match status" value="1"/>
</dbReference>
<feature type="domain" description="HTH lacI-type" evidence="4">
    <location>
        <begin position="3"/>
        <end position="57"/>
    </location>
</feature>
<evidence type="ECO:0000256" key="3">
    <source>
        <dbReference type="ARBA" id="ARBA00023163"/>
    </source>
</evidence>
<evidence type="ECO:0000259" key="5">
    <source>
        <dbReference type="PROSITE" id="PS50943"/>
    </source>
</evidence>
<dbReference type="InterPro" id="IPR001387">
    <property type="entry name" value="Cro/C1-type_HTH"/>
</dbReference>
<accession>A0A9D1CTA5</accession>
<keyword evidence="1" id="KW-0805">Transcription regulation</keyword>
<dbReference type="EMBL" id="DVGA01000064">
    <property type="protein sequence ID" value="HIQ78874.1"/>
    <property type="molecule type" value="Genomic_DNA"/>
</dbReference>
<dbReference type="PANTHER" id="PTHR30146:SF109">
    <property type="entry name" value="HTH-TYPE TRANSCRIPTIONAL REGULATOR GALS"/>
    <property type="match status" value="1"/>
</dbReference>
<sequence length="341" mass="37260">MAVTIKDVAREAGVSVSTVSKVINGHYSISEATAARVRETMRALSYYPNASAQSFARGATQRVVLLTDLERNIAFSNPHMFEIIAGVEEALRRRGYALELRGTDKTDAAGAARDAIARRSADALIVHVSVMSHALSALLTETHFPHMVLGVPGFDSQVCWVDINHVYSGVLAAEHLVKRGYRRIAFVGGRDYDLSSTNRLEGVRRGLKDLNCPLSENMIWLGDSTLADGARMTVRLLEQSPRPDAIVCANNYLALGCVSAIHAAGLKIPGDIGVITFDDNPFSHMTDPPLTAVDIDVRDMGNQAADFLLGIIRHPNKQVQTYITTSNLIERESTARPRRRP</sequence>
<name>A0A9D1CTA5_9FIRM</name>
<evidence type="ECO:0000256" key="1">
    <source>
        <dbReference type="ARBA" id="ARBA00023015"/>
    </source>
</evidence>
<dbReference type="PROSITE" id="PS50932">
    <property type="entry name" value="HTH_LACI_2"/>
    <property type="match status" value="1"/>
</dbReference>
<comment type="caution">
    <text evidence="6">The sequence shown here is derived from an EMBL/GenBank/DDBJ whole genome shotgun (WGS) entry which is preliminary data.</text>
</comment>
<dbReference type="CDD" id="cd06267">
    <property type="entry name" value="PBP1_LacI_sugar_binding-like"/>
    <property type="match status" value="1"/>
</dbReference>
<dbReference type="PROSITE" id="PS50943">
    <property type="entry name" value="HTH_CROC1"/>
    <property type="match status" value="1"/>
</dbReference>
<dbReference type="Pfam" id="PF00356">
    <property type="entry name" value="LacI"/>
    <property type="match status" value="1"/>
</dbReference>
<dbReference type="SUPFAM" id="SSF47413">
    <property type="entry name" value="lambda repressor-like DNA-binding domains"/>
    <property type="match status" value="1"/>
</dbReference>
<dbReference type="InterPro" id="IPR010982">
    <property type="entry name" value="Lambda_DNA-bd_dom_sf"/>
</dbReference>
<dbReference type="GO" id="GO:0003700">
    <property type="term" value="F:DNA-binding transcription factor activity"/>
    <property type="evidence" value="ECO:0007669"/>
    <property type="project" value="TreeGrafter"/>
</dbReference>
<dbReference type="AlphaFoldDB" id="A0A9D1CTA5"/>
<dbReference type="PRINTS" id="PR00036">
    <property type="entry name" value="HTHLACI"/>
</dbReference>
<evidence type="ECO:0000256" key="2">
    <source>
        <dbReference type="ARBA" id="ARBA00023125"/>
    </source>
</evidence>
<evidence type="ECO:0000259" key="4">
    <source>
        <dbReference type="PROSITE" id="PS50932"/>
    </source>
</evidence>
<feature type="domain" description="HTH cro/C1-type" evidence="5">
    <location>
        <begin position="4"/>
        <end position="47"/>
    </location>
</feature>
<proteinExistence type="predicted"/>
<gene>
    <name evidence="6" type="ORF">IAB77_06405</name>
</gene>
<dbReference type="Gene3D" id="1.10.260.40">
    <property type="entry name" value="lambda repressor-like DNA-binding domains"/>
    <property type="match status" value="1"/>
</dbReference>
<dbReference type="InterPro" id="IPR000843">
    <property type="entry name" value="HTH_LacI"/>
</dbReference>
<dbReference type="InterPro" id="IPR046335">
    <property type="entry name" value="LacI/GalR-like_sensor"/>
</dbReference>